<accession>A0A8T0FS72</accession>
<reference evidence="4" key="2">
    <citation type="submission" date="2020-06" db="EMBL/GenBank/DDBJ databases">
        <authorList>
            <person name="Sheffer M."/>
        </authorList>
    </citation>
    <scope>NUCLEOTIDE SEQUENCE</scope>
</reference>
<dbReference type="Proteomes" id="UP000807504">
    <property type="component" value="Unassembled WGS sequence"/>
</dbReference>
<name>A0A8T0FS72_ARGBR</name>
<comment type="caution">
    <text evidence="4">The sequence shown here is derived from an EMBL/GenBank/DDBJ whole genome shotgun (WGS) entry which is preliminary data.</text>
</comment>
<keyword evidence="2" id="KW-1133">Transmembrane helix</keyword>
<feature type="chain" id="PRO_5035717047" evidence="3">
    <location>
        <begin position="23"/>
        <end position="353"/>
    </location>
</feature>
<evidence type="ECO:0000256" key="1">
    <source>
        <dbReference type="SAM" id="MobiDB-lite"/>
    </source>
</evidence>
<feature type="compositionally biased region" description="Polar residues" evidence="1">
    <location>
        <begin position="325"/>
        <end position="337"/>
    </location>
</feature>
<dbReference type="AlphaFoldDB" id="A0A8T0FS72"/>
<evidence type="ECO:0000313" key="5">
    <source>
        <dbReference type="Proteomes" id="UP000807504"/>
    </source>
</evidence>
<sequence length="353" mass="40863">MQRILKSFLLCIWIFPPQYSDAVDEDPVWRFDDDVKSDVKKQVSTHGDIHFEGISAFVIFQYIGIIFAIILALHLFWKLLEMAFPELKFCCAETSSTMNQITQVPPVGRNGGNEYQNSSFLGSPDHREEINAFDNHVYLRESSEDNTASEENPPLYETCRCWQKRSSNPRWICFEPDWMDDDDVNNAFIHSTAKKDDNSEESSDSRHGSRNSPFVQFYIDIGIIIIIIIALYLLWKLLAKVYPQMKFWNTRTETSPSMTQLIEIPHTRRIGENECWNSFNPPDDSEVIIGFDNPLYERYGQLSREDSIVTEEKPPEYETVVFGDKNNSTVTSASRGNPESPPPKYFKYSPLFE</sequence>
<dbReference type="EMBL" id="JABXBU010000002">
    <property type="protein sequence ID" value="KAF8794007.1"/>
    <property type="molecule type" value="Genomic_DNA"/>
</dbReference>
<feature type="transmembrane region" description="Helical" evidence="2">
    <location>
        <begin position="215"/>
        <end position="235"/>
    </location>
</feature>
<evidence type="ECO:0000256" key="3">
    <source>
        <dbReference type="SAM" id="SignalP"/>
    </source>
</evidence>
<feature type="region of interest" description="Disordered" evidence="1">
    <location>
        <begin position="323"/>
        <end position="353"/>
    </location>
</feature>
<keyword evidence="2" id="KW-0472">Membrane</keyword>
<keyword evidence="5" id="KW-1185">Reference proteome</keyword>
<feature type="signal peptide" evidence="3">
    <location>
        <begin position="1"/>
        <end position="22"/>
    </location>
</feature>
<organism evidence="4 5">
    <name type="scientific">Argiope bruennichi</name>
    <name type="common">Wasp spider</name>
    <name type="synonym">Aranea bruennichi</name>
    <dbReference type="NCBI Taxonomy" id="94029"/>
    <lineage>
        <taxon>Eukaryota</taxon>
        <taxon>Metazoa</taxon>
        <taxon>Ecdysozoa</taxon>
        <taxon>Arthropoda</taxon>
        <taxon>Chelicerata</taxon>
        <taxon>Arachnida</taxon>
        <taxon>Araneae</taxon>
        <taxon>Araneomorphae</taxon>
        <taxon>Entelegynae</taxon>
        <taxon>Araneoidea</taxon>
        <taxon>Araneidae</taxon>
        <taxon>Argiope</taxon>
    </lineage>
</organism>
<feature type="transmembrane region" description="Helical" evidence="2">
    <location>
        <begin position="54"/>
        <end position="77"/>
    </location>
</feature>
<keyword evidence="2" id="KW-0812">Transmembrane</keyword>
<proteinExistence type="predicted"/>
<evidence type="ECO:0000313" key="4">
    <source>
        <dbReference type="EMBL" id="KAF8794007.1"/>
    </source>
</evidence>
<protein>
    <submittedName>
        <fullName evidence="4">Uncharacterized protein</fullName>
    </submittedName>
</protein>
<evidence type="ECO:0000256" key="2">
    <source>
        <dbReference type="SAM" id="Phobius"/>
    </source>
</evidence>
<keyword evidence="3" id="KW-0732">Signal</keyword>
<gene>
    <name evidence="4" type="ORF">HNY73_002032</name>
</gene>
<reference evidence="4" key="1">
    <citation type="journal article" date="2020" name="bioRxiv">
        <title>Chromosome-level reference genome of the European wasp spider Argiope bruennichi: a resource for studies on range expansion and evolutionary adaptation.</title>
        <authorList>
            <person name="Sheffer M.M."/>
            <person name="Hoppe A."/>
            <person name="Krehenwinkel H."/>
            <person name="Uhl G."/>
            <person name="Kuss A.W."/>
            <person name="Jensen L."/>
            <person name="Jensen C."/>
            <person name="Gillespie R.G."/>
            <person name="Hoff K.J."/>
            <person name="Prost S."/>
        </authorList>
    </citation>
    <scope>NUCLEOTIDE SEQUENCE</scope>
</reference>